<protein>
    <recommendedName>
        <fullName evidence="7">FMP27 GFWDK domain-containing protein</fullName>
    </recommendedName>
</protein>
<dbReference type="SMART" id="SM01215">
    <property type="entry name" value="Fmp27_SW"/>
    <property type="match status" value="1"/>
</dbReference>
<feature type="domain" description="FMP27 SW motif-containing RBG unit" evidence="3">
    <location>
        <begin position="1163"/>
        <end position="1266"/>
    </location>
</feature>
<dbReference type="STRING" id="1382522.W6MNT1"/>
<feature type="compositionally biased region" description="Acidic residues" evidence="1">
    <location>
        <begin position="2479"/>
        <end position="2488"/>
    </location>
</feature>
<reference evidence="5" key="2">
    <citation type="submission" date="2014-02" db="EMBL/GenBank/DDBJ databases">
        <title>Complete DNA sequence of /Kuraishia capsulata/ illustrates novel genomic features among budding yeasts (/Saccharomycotina/).</title>
        <authorList>
            <person name="Morales L."/>
            <person name="Noel B."/>
            <person name="Porcel B."/>
            <person name="Marcet-Houben M."/>
            <person name="Hullo M-F."/>
            <person name="Sacerdot C."/>
            <person name="Tekaia F."/>
            <person name="Leh-Louis V."/>
            <person name="Despons L."/>
            <person name="Khanna V."/>
            <person name="Aury J-M."/>
            <person name="Barbe V."/>
            <person name="Couloux A."/>
            <person name="Labadie K."/>
            <person name="Pelletier E."/>
            <person name="Souciet J-L."/>
            <person name="Boekhout T."/>
            <person name="Gabaldon T."/>
            <person name="Wincker P."/>
            <person name="Dujon B."/>
        </authorList>
    </citation>
    <scope>NUCLEOTIDE SEQUENCE</scope>
    <source>
        <strain evidence="5">CBS 1993</strain>
    </source>
</reference>
<evidence type="ECO:0000313" key="6">
    <source>
        <dbReference type="Proteomes" id="UP000019384"/>
    </source>
</evidence>
<dbReference type="InterPro" id="IPR019415">
    <property type="entry name" value="FMP27_SW_RBG"/>
</dbReference>
<dbReference type="InterPro" id="IPR019449">
    <property type="entry name" value="FMP27_WPPW_RBG"/>
</dbReference>
<feature type="region of interest" description="Disordered" evidence="1">
    <location>
        <begin position="2462"/>
        <end position="2488"/>
    </location>
</feature>
<proteinExistence type="predicted"/>
<dbReference type="RefSeq" id="XP_022458717.1">
    <property type="nucleotide sequence ID" value="XM_022602965.1"/>
</dbReference>
<dbReference type="EMBL" id="HG793127">
    <property type="protein sequence ID" value="CDK26717.1"/>
    <property type="molecule type" value="Genomic_DNA"/>
</dbReference>
<name>W6MNT1_9ASCO</name>
<keyword evidence="6" id="KW-1185">Reference proteome</keyword>
<evidence type="ECO:0000259" key="2">
    <source>
        <dbReference type="SMART" id="SM01214"/>
    </source>
</evidence>
<feature type="region of interest" description="Disordered" evidence="1">
    <location>
        <begin position="1120"/>
        <end position="1153"/>
    </location>
</feature>
<evidence type="ECO:0008006" key="7">
    <source>
        <dbReference type="Google" id="ProtNLM"/>
    </source>
</evidence>
<gene>
    <name evidence="5" type="ORF">KUCA_T00002691001</name>
</gene>
<dbReference type="SMART" id="SM01214">
    <property type="entry name" value="Fmp27_GFWDK"/>
    <property type="match status" value="1"/>
</dbReference>
<reference evidence="5" key="1">
    <citation type="submission" date="2013-12" db="EMBL/GenBank/DDBJ databases">
        <authorList>
            <person name="Genoscope - CEA"/>
        </authorList>
    </citation>
    <scope>NUCLEOTIDE SEQUENCE</scope>
    <source>
        <strain evidence="5">CBS 1993</strain>
    </source>
</reference>
<feature type="domain" description="FMP27 WPPW motif-containing RBG unit" evidence="4">
    <location>
        <begin position="1701"/>
        <end position="2116"/>
    </location>
</feature>
<dbReference type="HOGENOM" id="CLU_000740_0_0_1"/>
<feature type="domain" description="FMP27/BLTP2/Hobbit GFWDK motif-containing RBG unit" evidence="2">
    <location>
        <begin position="1284"/>
        <end position="1437"/>
    </location>
</feature>
<feature type="region of interest" description="Disordered" evidence="1">
    <location>
        <begin position="1818"/>
        <end position="1856"/>
    </location>
</feature>
<evidence type="ECO:0000313" key="5">
    <source>
        <dbReference type="EMBL" id="CDK26717.1"/>
    </source>
</evidence>
<dbReference type="GeneID" id="34520105"/>
<evidence type="ECO:0000259" key="3">
    <source>
        <dbReference type="SMART" id="SM01215"/>
    </source>
</evidence>
<accession>W6MNT1</accession>
<dbReference type="SMART" id="SM01216">
    <property type="entry name" value="Fmp27_WPPW"/>
    <property type="match status" value="1"/>
</dbReference>
<dbReference type="Proteomes" id="UP000019384">
    <property type="component" value="Unassembled WGS sequence"/>
</dbReference>
<dbReference type="Pfam" id="PF10344">
    <property type="entry name" value="Hobbit"/>
    <property type="match status" value="1"/>
</dbReference>
<feature type="compositionally biased region" description="Basic and acidic residues" evidence="1">
    <location>
        <begin position="1121"/>
        <end position="1135"/>
    </location>
</feature>
<dbReference type="PANTHER" id="PTHR15678:SF15">
    <property type="entry name" value="PROTEIN FMP27, MITOCHONDRIAL"/>
    <property type="match status" value="1"/>
</dbReference>
<feature type="compositionally biased region" description="Basic and acidic residues" evidence="1">
    <location>
        <begin position="1847"/>
        <end position="1856"/>
    </location>
</feature>
<dbReference type="InterPro" id="IPR019441">
    <property type="entry name" value="FMP27/BLTP2/Hobbit_GFWDK_RBG"/>
</dbReference>
<organism evidence="5 6">
    <name type="scientific">Kuraishia capsulata CBS 1993</name>
    <dbReference type="NCBI Taxonomy" id="1382522"/>
    <lineage>
        <taxon>Eukaryota</taxon>
        <taxon>Fungi</taxon>
        <taxon>Dikarya</taxon>
        <taxon>Ascomycota</taxon>
        <taxon>Saccharomycotina</taxon>
        <taxon>Pichiomycetes</taxon>
        <taxon>Pichiales</taxon>
        <taxon>Pichiaceae</taxon>
        <taxon>Kuraishia</taxon>
    </lineage>
</organism>
<sequence>MNYIWNQQATVVLLALVIWHYGTKLLLRLLLGLRYSYINPFTLKIRNAELWLAGQTVSAKKLQLQINLFSRSKKLITLRATEVSIQLVKARTGGETLPKDSQRDKNVDIEAFLKDLDFEYDKPLKIFPDHAKLRFLTTLMTRYLPSTEIIVQDVTIGFKECEDIAFYIGSVGFVTDAVTESDKRSVSVFSGMIKGAQTKFLFSYATIKSVTFTDGIRHFPLVDMLSLNLGIVIDLGESSVYSLRSTLKATGVNMPVFPLMWVQKTLSSRTKPDGVPGNDETKEISQKDALKFLYVANSCLKMLEEVDVSIDRVSVDHIPILSSSEITNALSSKQLYSNVDTIFASVGLKSFSLNFSKLRFNNAGFDLHFDKLDKPVQLLVSLSSARVLLDLSHCSKATKGQPCTVETFTVPSMNCSINSNVLFQGLKALSNGKSSRAILSVDCTLWNPIMDISAVHLGLLISKFKEISYLNDMEQSPIPSKSRGEHGVKLETLMLAYSRLFTLAPPSFAIRFSVEKPTFILKHVDETSNSIYMLVIRPSMLGAVVHSSTERDEDDSYGLEVRCIASQLDVTFSKKRYDWVQESAGLPEKAAVKKIASFRDVKFNGQCDIKPELECSLRGDFERFFVDLSELETLDGIAKILDSVSSNIDSPRSGLKKHSRSINFDQIKEMLFRDLPKWVKKFELHGREFEAKLGSRSVLLPASLVTQVNIPGGGDRVGGSFRKVHGNVGSWDVVLKGTPSDPSTADSDSLTSSADSSQHDSFLDFWRFNVGIHNVVADTMIERAPKDDQTLDEMKLKKKVFLRFPELLLVVRGALDLTTKRNEILVDIVSTNLVLDYSLATHFIIMSSIHLLKNTIIKTKGSNESKNMHSTAKNDIMLNLKQAWSMIRARFSNNQTFITLGLPGDFSMKLDFASSDLVMEPDSPVVFTNQSARMHVQSPTMQGYWSRFLTFQSNELLFHLDKLIKGEINFQGEMVNNVVELMNSGSVMTIPNEFVIHKLFDSLGTSVKVLKQIHYSLKTNSNESCMSAKVMKPIALPRMRLKTRRFAFGMVDDPFEVELGMIYQLGLLEQRDRLAKIAEFNEKVKELMKEDTPSPLFESLTRLDERVATDTIAHVKRKSSRKDLISPLSRHDRPHTSATFPRSPRVRSQSRGGAQRLIDELDHKMYVLRKNFQKSWLRLVQDFRIKRELYARENGKTLWNLVHDHTASPEFNSHVLAMPDNPHLLSVIIEGAEMIIKQPTFPLEKLPDFIYEEGKGVPRETEYSLLLPVSLEAKAREVRAHIRDYPLPLLYMPPPSQPKEPAILLRGNFVVTEQFYDDPSNVRHVHVPLVPGSPHGSKFFSLDVPRTVASVKIIANASVDVLTDQPTTFTWGVSYTPAIQQMMMNFDAFSKPQLDPSEKIGVWDKVRSIMHGHAVLRWTNENEVRVNLKGSSDPYEVLGGAAGFVLSFRKKVSIEVNKTGHSRDFLVVDAKEVLWAIPNLVSQALPVWSNRSSKSVFLPNSDTFFASSYGYFLDDTQNQSYPENARDVMKNDYYAKVNLKLYGQIRFKLGFLFERKSPDGGRSSDFIPHYKVKLTNAEYVKGLDHYDAYDGFRSEYIHMAFSLIAPRSVKGEDDTTESSNSIHLSPNTFNAFFSWWNMFGGDVGLPIRNGTLFGPKEATKKFGAHLFTIKFQFLLEPLFLFHGYRGDLSEPATEGIVDMVGLKAKIDSFSVDLHQRKEVMVKRNNELNTSQQIMKMKMYLGEILLTDVDIRAVEALFKLDLDTSGHGEHVLRVFDDDESWFDIQDTEEEGLTSVKGMTSSARILPFLFAPMISYKRDTDHGKTGNESDPQFKPFGDEPSHDCTLGKNSHDRPHDETWVSSDPVIVKNIEEEEENLISRMNHKLENADQLYNEVVSDASSTVEQKASEAVFNNVFALNHILLKWNCNVRNLVFKYFHNQGVRRAYRKYGKYQVFKVAEEAIDATLRSSAGTETEESDDSFKYTVDETTCTERVANFEEDLRKFAEGFGFTPKNDYSISLVEPQIQLFTTEDSDSCALVTSPRIDLNIVSIIKQLKDTEGKIVETVEDETIQTRFGSFLKDANVFVLYKDDVEMISSYSLPSYGSKSNWPPWLSHEVPPDFLESHMLLEKTSMVIRYDKVDVLGLSSRIGEKDRIIVDVPKVAASCDSKQYFAFFVLVVDLLIYSEPSSQRLNEQLQKLLLSTDLSDLEGVRTQIRKLQNEFAALRVISKNFDYRRSILSEEEFDLATEIRKRKAVVSRELFLLVNLVTTGASKESGVEWTIRADEIGVSMLESNRKAFIDLSVKKGTFRRIEQSGGFNTNVIEVGIINASNKYDQALFPELLSGFDDKSEDTPQGKNQIELSWAMESAVGGIKIIKDFDIKLQPLKLQLDEATGNNIMNYVFPYDPDFGTVNPAAYAQNDIKDKYQEEELHNDLEKAMSRRNSDVSSERLVMESSIKNSLDGVIDEEEDVESTNQVESSDSSDSDDDENMTQMVNRASSYFSLVSVCVHSVTLCISFRGSGLKRLINVFEFVLRVPTFAFENKLWGTIDLVNHLKKVVIKALLAHSSSLLGNKLKIHSRRRRLMKQLNLKRLQKDINK</sequence>
<dbReference type="InterPro" id="IPR045167">
    <property type="entry name" value="Hobbit"/>
</dbReference>
<dbReference type="PANTHER" id="PTHR15678">
    <property type="entry name" value="ANTIGEN MLAA-22-RELATED"/>
    <property type="match status" value="1"/>
</dbReference>
<dbReference type="OrthoDB" id="1562405at2759"/>
<feature type="compositionally biased region" description="Polar residues" evidence="1">
    <location>
        <begin position="1136"/>
        <end position="1152"/>
    </location>
</feature>
<evidence type="ECO:0000256" key="1">
    <source>
        <dbReference type="SAM" id="MobiDB-lite"/>
    </source>
</evidence>
<evidence type="ECO:0000259" key="4">
    <source>
        <dbReference type="SMART" id="SM01216"/>
    </source>
</evidence>